<feature type="compositionally biased region" description="Low complexity" evidence="5">
    <location>
        <begin position="795"/>
        <end position="806"/>
    </location>
</feature>
<reference evidence="8" key="1">
    <citation type="submission" date="2017-03" db="EMBL/GenBank/DDBJ databases">
        <title>Genomes of endolithic fungi from Antarctica.</title>
        <authorList>
            <person name="Coleine C."/>
            <person name="Masonjones S."/>
            <person name="Stajich J.E."/>
        </authorList>
    </citation>
    <scope>NUCLEOTIDE SEQUENCE [LARGE SCALE GENOMIC DNA]</scope>
    <source>
        <strain evidence="8">CCFEE 5527</strain>
    </source>
</reference>
<evidence type="ECO:0000256" key="5">
    <source>
        <dbReference type="SAM" id="MobiDB-lite"/>
    </source>
</evidence>
<evidence type="ECO:0000256" key="1">
    <source>
        <dbReference type="ARBA" id="ARBA00004245"/>
    </source>
</evidence>
<dbReference type="SUPFAM" id="SSF143575">
    <property type="entry name" value="GAS2 domain-like"/>
    <property type="match status" value="1"/>
</dbReference>
<keyword evidence="2" id="KW-0963">Cytoplasm</keyword>
<feature type="region of interest" description="Disordered" evidence="5">
    <location>
        <begin position="1372"/>
        <end position="1423"/>
    </location>
</feature>
<dbReference type="EMBL" id="NAJO01000012">
    <property type="protein sequence ID" value="OQO08436.1"/>
    <property type="molecule type" value="Genomic_DNA"/>
</dbReference>
<dbReference type="GO" id="GO:0008017">
    <property type="term" value="F:microtubule binding"/>
    <property type="evidence" value="ECO:0007669"/>
    <property type="project" value="InterPro"/>
</dbReference>
<keyword evidence="4" id="KW-0479">Metal-binding</keyword>
<gene>
    <name evidence="7" type="ORF">B0A48_06306</name>
</gene>
<evidence type="ECO:0000256" key="2">
    <source>
        <dbReference type="ARBA" id="ARBA00022490"/>
    </source>
</evidence>
<dbReference type="InterPro" id="IPR036534">
    <property type="entry name" value="GAR_dom_sf"/>
</dbReference>
<feature type="compositionally biased region" description="Low complexity" evidence="5">
    <location>
        <begin position="1522"/>
        <end position="1552"/>
    </location>
</feature>
<feature type="compositionally biased region" description="Low complexity" evidence="5">
    <location>
        <begin position="1129"/>
        <end position="1139"/>
    </location>
</feature>
<feature type="binding site" evidence="4">
    <location>
        <position position="184"/>
    </location>
    <ligand>
        <name>Zn(2+)</name>
        <dbReference type="ChEBI" id="CHEBI:29105"/>
    </ligand>
</feature>
<feature type="region of interest" description="Disordered" evidence="5">
    <location>
        <begin position="643"/>
        <end position="666"/>
    </location>
</feature>
<dbReference type="Gene3D" id="3.30.920.20">
    <property type="entry name" value="Gas2-like domain"/>
    <property type="match status" value="1"/>
</dbReference>
<feature type="compositionally biased region" description="Polar residues" evidence="5">
    <location>
        <begin position="936"/>
        <end position="950"/>
    </location>
</feature>
<feature type="region of interest" description="Disordered" evidence="5">
    <location>
        <begin position="1099"/>
        <end position="1139"/>
    </location>
</feature>
<comment type="subcellular location">
    <subcellularLocation>
        <location evidence="1">Cytoplasm</location>
        <location evidence="1">Cytoskeleton</location>
    </subcellularLocation>
</comment>
<feature type="binding site" evidence="4">
    <location>
        <position position="266"/>
    </location>
    <ligand>
        <name>Zn(2+)</name>
        <dbReference type="ChEBI" id="CHEBI:29105"/>
    </ligand>
</feature>
<feature type="region of interest" description="Disordered" evidence="5">
    <location>
        <begin position="551"/>
        <end position="571"/>
    </location>
</feature>
<protein>
    <recommendedName>
        <fullName evidence="6">GAR domain-containing protein</fullName>
    </recommendedName>
</protein>
<evidence type="ECO:0000256" key="4">
    <source>
        <dbReference type="PIRSR" id="PIRSR605301-1"/>
    </source>
</evidence>
<dbReference type="STRING" id="1507870.A0A1V8TAL8"/>
<feature type="compositionally biased region" description="Polar residues" evidence="5">
    <location>
        <begin position="1397"/>
        <end position="1406"/>
    </location>
</feature>
<dbReference type="Proteomes" id="UP000192596">
    <property type="component" value="Unassembled WGS sequence"/>
</dbReference>
<dbReference type="PROSITE" id="PS51460">
    <property type="entry name" value="GAR"/>
    <property type="match status" value="1"/>
</dbReference>
<feature type="region of interest" description="Disordered" evidence="5">
    <location>
        <begin position="1493"/>
        <end position="1576"/>
    </location>
</feature>
<feature type="region of interest" description="Disordered" evidence="5">
    <location>
        <begin position="936"/>
        <end position="1068"/>
    </location>
</feature>
<feature type="compositionally biased region" description="Low complexity" evidence="5">
    <location>
        <begin position="1309"/>
        <end position="1322"/>
    </location>
</feature>
<feature type="compositionally biased region" description="Basic and acidic residues" evidence="5">
    <location>
        <begin position="870"/>
        <end position="885"/>
    </location>
</feature>
<feature type="compositionally biased region" description="Basic and acidic residues" evidence="5">
    <location>
        <begin position="1218"/>
        <end position="1231"/>
    </location>
</feature>
<feature type="compositionally biased region" description="Basic and acidic residues" evidence="5">
    <location>
        <begin position="1106"/>
        <end position="1123"/>
    </location>
</feature>
<dbReference type="InterPro" id="IPR005301">
    <property type="entry name" value="MOB_kinase_act_fam"/>
</dbReference>
<organism evidence="7 8">
    <name type="scientific">Cryoendolithus antarcticus</name>
    <dbReference type="NCBI Taxonomy" id="1507870"/>
    <lineage>
        <taxon>Eukaryota</taxon>
        <taxon>Fungi</taxon>
        <taxon>Dikarya</taxon>
        <taxon>Ascomycota</taxon>
        <taxon>Pezizomycotina</taxon>
        <taxon>Dothideomycetes</taxon>
        <taxon>Dothideomycetidae</taxon>
        <taxon>Cladosporiales</taxon>
        <taxon>Cladosporiaceae</taxon>
        <taxon>Cryoendolithus</taxon>
    </lineage>
</organism>
<dbReference type="PANTHER" id="PTHR22599">
    <property type="entry name" value="MPS ONE BINDER KINASE ACTIVATOR-LIKE MOB"/>
    <property type="match status" value="1"/>
</dbReference>
<evidence type="ECO:0000256" key="3">
    <source>
        <dbReference type="ARBA" id="ARBA00023212"/>
    </source>
</evidence>
<keyword evidence="8" id="KW-1185">Reference proteome</keyword>
<evidence type="ECO:0000313" key="7">
    <source>
        <dbReference type="EMBL" id="OQO08436.1"/>
    </source>
</evidence>
<dbReference type="Pfam" id="PF02187">
    <property type="entry name" value="GAS2"/>
    <property type="match status" value="1"/>
</dbReference>
<feature type="region of interest" description="Disordered" evidence="5">
    <location>
        <begin position="1212"/>
        <end position="1352"/>
    </location>
</feature>
<dbReference type="OrthoDB" id="5409589at2759"/>
<dbReference type="InterPro" id="IPR003108">
    <property type="entry name" value="GAR_dom"/>
</dbReference>
<feature type="compositionally biased region" description="Polar residues" evidence="5">
    <location>
        <begin position="1553"/>
        <end position="1569"/>
    </location>
</feature>
<dbReference type="SMART" id="SM01388">
    <property type="entry name" value="Mob1_phocein"/>
    <property type="match status" value="1"/>
</dbReference>
<dbReference type="GO" id="GO:0005856">
    <property type="term" value="C:cytoskeleton"/>
    <property type="evidence" value="ECO:0007669"/>
    <property type="project" value="UniProtKB-SubCell"/>
</dbReference>
<dbReference type="Pfam" id="PF03637">
    <property type="entry name" value="Mob1_phocein"/>
    <property type="match status" value="1"/>
</dbReference>
<dbReference type="InterPro" id="IPR036703">
    <property type="entry name" value="MOB_kinase_act_sf"/>
</dbReference>
<comment type="caution">
    <text evidence="7">The sequence shown here is derived from an EMBL/GenBank/DDBJ whole genome shotgun (WGS) entry which is preliminary data.</text>
</comment>
<proteinExistence type="predicted"/>
<feature type="region of interest" description="Disordered" evidence="5">
    <location>
        <begin position="852"/>
        <end position="887"/>
    </location>
</feature>
<feature type="binding site" evidence="4">
    <location>
        <position position="271"/>
    </location>
    <ligand>
        <name>Zn(2+)</name>
        <dbReference type="ChEBI" id="CHEBI:29105"/>
    </ligand>
</feature>
<keyword evidence="4" id="KW-0862">Zinc</keyword>
<dbReference type="SUPFAM" id="SSF101152">
    <property type="entry name" value="Mob1/phocein"/>
    <property type="match status" value="1"/>
</dbReference>
<feature type="compositionally biased region" description="Low complexity" evidence="5">
    <location>
        <begin position="1377"/>
        <end position="1389"/>
    </location>
</feature>
<keyword evidence="3" id="KW-0206">Cytoskeleton</keyword>
<evidence type="ECO:0000259" key="6">
    <source>
        <dbReference type="PROSITE" id="PS51460"/>
    </source>
</evidence>
<evidence type="ECO:0000313" key="8">
    <source>
        <dbReference type="Proteomes" id="UP000192596"/>
    </source>
</evidence>
<feature type="compositionally biased region" description="Basic and acidic residues" evidence="5">
    <location>
        <begin position="643"/>
        <end position="658"/>
    </location>
</feature>
<accession>A0A1V8TAL8</accession>
<sequence length="1630" mass="176637">MQQPDKTTTSPRPQLKMSSFINTMFVPHSSPQAHYPHSPKPLPALQSNILAASESSLHLPLRPDAVHESPLQHQIHTFFSDTPPPLRNDKPAWPGHGGWLGQQVNFGRSNSNARSRQTFQSQKRAKGSSTWQLKQFADATLGGNSLRKCVQLPEGEDRNEWLAVNVVDFYNQINLLYGSITEFCSPTTCPEMKATDEFEYLWHDPPKFPKPTRLPAPTYISHLLTWTSNHLSNATLFPTAPGVPFPADFEKTVRMIFKRLYRIFAHIYCHHYTVVRGLGLEPHLNTGFKHYVLFVEEFGLAEEGGSGGKGKGEWWGPLGDMPELVSSEVLGRRSGTDGIGGMEEAFGRVMRIMVMIHEGCEGKAADTGACFPLVLGQRAAGFCVDVRAWVREVEGWEWDDEGGFDEVRERKRRRVDVGDEVGERHGEDEEEVEWWGSLPRRTVEGYEHRIAEIERGVEDVDVEELKGFVRGAHQDAEDGSKVNGNAAKGRKLDDYTTVVTATILKALPYLSRLNKLLDVWTTRLWILRQVPGFLDGMKQARSELGGAWDALKPSASESDASGQRKASENDHLLDLQTRLDNRITSLGRRLDNLLDETEGGAETLPERWIEDFEHLEQKYSEWRVQVERTILDRKLVESRAADHEARRLSKGLTPDDHFGGSTDQSTDVRIHASNGAQLVTASTIPQDNVTDMEAMIDSAIIDVKHLSAEPTPAASSGPETGGCAHATEIKLVAHPYQPKDTNEDHLEPSDALRNVVTITKVSDEPSAPDAGANPRHVSDATPSTGHGDDHLAADVPSRSVSTSSVPANIMVKKRAAFLSDAERTSSLQRATKSPVRSFEHASNAFTRLFKKDKPEEVSRSSSAASRRTLSGKERTSSLTNGDREVVAPAGVNTVGPAEEAHAKGVMLSGAGTAPLESRADTPSSPEAVMLDVKSTPSPKMNITGQQSNFSPAVGHERETEPDTTVAPAKTEDWPLASPVASPHAGTTPAQVSPIHETAPVPAPGLPSLHHELSDNSTEIHSPGPLDSNAFDRMFVDSLPATPDGRNATSAARRGSTGRAGSPSGLRRSIEWLDEQKALAHKEVRSASLSDREALSADLIDQSNTNETEHHAKSQNDSPRDLQQLHDQSSPESPLSAMSSPEIRDASIGYFPLQSPTASQRNSVAAVTPLQIRSISTPLASPLHLRLRIPGLHGEVDNDDLSVRKPLMVKRASMTSIESHSRSELRSIDLSKRRPTSMLQSKSSSPAEHSQSPIGQQSFAAFPVPPSGHVPSVAEESAAKDDASEGPSPVSPLEESPVLPRTSGPMPKLAAAVADSSPAAQKADLNALMGKRRQPPAATLTPQKKKPAFKTPTMHDAASFDRHVSSVLEALPAPIKFRSNPRSSPRNASDPRPKTPRLVSQTKSSGLTLAPAELDAKKSQSAADPEVKLYHLTQAGREEQPIRLFVRLVGENERVMVRVGGGWADLADYLRQYAEHHGSRTVSGGREVDVSTLASAGTSSRKVSGAAARPTHIPGSRPGSNDSAATPVSPETSSSPTPANYTSTPNRSSRPSTADSLASRTAFASANNSGKKADLPEHKAKWIEGMLEKVTKASAEKARGDKGVVGEIGKAGATRRVIFRSSSALGGVGKK</sequence>
<feature type="compositionally biased region" description="Low complexity" evidence="5">
    <location>
        <begin position="1284"/>
        <end position="1299"/>
    </location>
</feature>
<dbReference type="Gene3D" id="1.20.140.30">
    <property type="entry name" value="MOB kinase activator"/>
    <property type="match status" value="1"/>
</dbReference>
<feature type="region of interest" description="Disordered" evidence="5">
    <location>
        <begin position="762"/>
        <end position="806"/>
    </location>
</feature>
<feature type="compositionally biased region" description="Polar residues" evidence="5">
    <location>
        <begin position="1236"/>
        <end position="1258"/>
    </location>
</feature>
<dbReference type="InParanoid" id="A0A1V8TAL8"/>
<feature type="domain" description="GAR" evidence="6">
    <location>
        <begin position="1401"/>
        <end position="1476"/>
    </location>
</feature>
<name>A0A1V8TAL8_9PEZI</name>
<feature type="binding site" evidence="4">
    <location>
        <position position="189"/>
    </location>
    <ligand>
        <name>Zn(2+)</name>
        <dbReference type="ChEBI" id="CHEBI:29105"/>
    </ligand>
</feature>